<keyword evidence="3" id="KW-0511">Multifunctional enzyme</keyword>
<feature type="domain" description="DNA/pantothenate metabolism flavoprotein C-terminal" evidence="7">
    <location>
        <begin position="201"/>
        <end position="409"/>
    </location>
</feature>
<feature type="binding site" evidence="3">
    <location>
        <position position="357"/>
    </location>
    <ligand>
        <name>CTP</name>
        <dbReference type="ChEBI" id="CHEBI:37563"/>
    </ligand>
</feature>
<comment type="similarity">
    <text evidence="3 4">In the C-terminal section; belongs to the PPC synthetase family.</text>
</comment>
<dbReference type="Pfam" id="PF02441">
    <property type="entry name" value="Flavoprotein"/>
    <property type="match status" value="1"/>
</dbReference>
<reference evidence="8" key="2">
    <citation type="journal article" date="2021" name="PeerJ">
        <title>Extensive microbial diversity within the chicken gut microbiome revealed by metagenomics and culture.</title>
        <authorList>
            <person name="Gilroy R."/>
            <person name="Ravi A."/>
            <person name="Getino M."/>
            <person name="Pursley I."/>
            <person name="Horton D.L."/>
            <person name="Alikhan N.F."/>
            <person name="Baker D."/>
            <person name="Gharbi K."/>
            <person name="Hall N."/>
            <person name="Watson M."/>
            <person name="Adriaenssens E.M."/>
            <person name="Foster-Nyarko E."/>
            <person name="Jarju S."/>
            <person name="Secka A."/>
            <person name="Antonio M."/>
            <person name="Oren A."/>
            <person name="Chaudhuri R.R."/>
            <person name="La Ragione R."/>
            <person name="Hildebrand F."/>
            <person name="Pallen M.J."/>
        </authorList>
    </citation>
    <scope>NUCLEOTIDE SEQUENCE</scope>
    <source>
        <strain evidence="8">2889</strain>
    </source>
</reference>
<keyword evidence="3" id="KW-0460">Magnesium</keyword>
<keyword evidence="3 4" id="KW-0288">FMN</keyword>
<feature type="binding site" evidence="3">
    <location>
        <position position="339"/>
    </location>
    <ligand>
        <name>CTP</name>
        <dbReference type="ChEBI" id="CHEBI:37563"/>
    </ligand>
</feature>
<comment type="function">
    <text evidence="3">Catalyzes two sequential steps in the biosynthesis of coenzyme A. In the first step cysteine is conjugated to 4'-phosphopantothenate to form 4-phosphopantothenoylcysteine. In the second step the latter compound is decarboxylated to form 4'-phosphopantotheine.</text>
</comment>
<keyword evidence="3" id="KW-0479">Metal-binding</keyword>
<dbReference type="Gene3D" id="3.40.50.10300">
    <property type="entry name" value="CoaB-like"/>
    <property type="match status" value="1"/>
</dbReference>
<comment type="caution">
    <text evidence="8">The sequence shown here is derived from an EMBL/GenBank/DDBJ whole genome shotgun (WGS) entry which is preliminary data.</text>
</comment>
<dbReference type="EC" id="6.3.2.5" evidence="3"/>
<dbReference type="Pfam" id="PF04127">
    <property type="entry name" value="DFP"/>
    <property type="match status" value="1"/>
</dbReference>
<comment type="caution">
    <text evidence="3">Lacks conserved residue(s) required for the propagation of feature annotation.</text>
</comment>
<dbReference type="GO" id="GO:0015937">
    <property type="term" value="P:coenzyme A biosynthetic process"/>
    <property type="evidence" value="ECO:0007669"/>
    <property type="project" value="UniProtKB-UniRule"/>
</dbReference>
<dbReference type="GO" id="GO:0010181">
    <property type="term" value="F:FMN binding"/>
    <property type="evidence" value="ECO:0007669"/>
    <property type="project" value="UniProtKB-UniRule"/>
</dbReference>
<dbReference type="HAMAP" id="MF_02225">
    <property type="entry name" value="CoaBC"/>
    <property type="match status" value="1"/>
</dbReference>
<dbReference type="EC" id="4.1.1.36" evidence="3"/>
<keyword evidence="5" id="KW-0175">Coiled coil</keyword>
<feature type="binding site" evidence="3">
    <location>
        <position position="304"/>
    </location>
    <ligand>
        <name>CTP</name>
        <dbReference type="ChEBI" id="CHEBI:37563"/>
    </ligand>
</feature>
<dbReference type="InterPro" id="IPR036551">
    <property type="entry name" value="Flavin_trans-like"/>
</dbReference>
<comment type="catalytic activity">
    <reaction evidence="3 4">
        <text>N-[(R)-4-phosphopantothenoyl]-L-cysteine + H(+) = (R)-4'-phosphopantetheine + CO2</text>
        <dbReference type="Rhea" id="RHEA:16793"/>
        <dbReference type="ChEBI" id="CHEBI:15378"/>
        <dbReference type="ChEBI" id="CHEBI:16526"/>
        <dbReference type="ChEBI" id="CHEBI:59458"/>
        <dbReference type="ChEBI" id="CHEBI:61723"/>
        <dbReference type="EC" id="4.1.1.36"/>
    </reaction>
</comment>
<feature type="region of interest" description="Phosphopantothenoylcysteine decarboxylase" evidence="3">
    <location>
        <begin position="1"/>
        <end position="204"/>
    </location>
</feature>
<comment type="catalytic activity">
    <reaction evidence="3 4">
        <text>(R)-4'-phosphopantothenate + L-cysteine + CTP = N-[(R)-4-phosphopantothenoyl]-L-cysteine + CMP + diphosphate + H(+)</text>
        <dbReference type="Rhea" id="RHEA:19397"/>
        <dbReference type="ChEBI" id="CHEBI:10986"/>
        <dbReference type="ChEBI" id="CHEBI:15378"/>
        <dbReference type="ChEBI" id="CHEBI:33019"/>
        <dbReference type="ChEBI" id="CHEBI:35235"/>
        <dbReference type="ChEBI" id="CHEBI:37563"/>
        <dbReference type="ChEBI" id="CHEBI:59458"/>
        <dbReference type="ChEBI" id="CHEBI:60377"/>
        <dbReference type="EC" id="6.3.2.5"/>
    </reaction>
</comment>
<feature type="domain" description="Flavoprotein" evidence="6">
    <location>
        <begin position="8"/>
        <end position="174"/>
    </location>
</feature>
<comment type="cofactor">
    <cofactor evidence="3">
        <name>Mg(2+)</name>
        <dbReference type="ChEBI" id="CHEBI:18420"/>
    </cofactor>
</comment>
<dbReference type="EMBL" id="JADIMZ010000028">
    <property type="protein sequence ID" value="MBO8432053.1"/>
    <property type="molecule type" value="Genomic_DNA"/>
</dbReference>
<dbReference type="GO" id="GO:0046872">
    <property type="term" value="F:metal ion binding"/>
    <property type="evidence" value="ECO:0007669"/>
    <property type="project" value="UniProtKB-KW"/>
</dbReference>
<keyword evidence="3 4" id="KW-0285">Flavoprotein</keyword>
<dbReference type="PANTHER" id="PTHR14359">
    <property type="entry name" value="HOMO-OLIGOMERIC FLAVIN CONTAINING CYS DECARBOXYLASE FAMILY"/>
    <property type="match status" value="1"/>
</dbReference>
<feature type="region of interest" description="Phosphopantothenate--cysteine ligase" evidence="3">
    <location>
        <begin position="205"/>
        <end position="415"/>
    </location>
</feature>
<dbReference type="GO" id="GO:0015941">
    <property type="term" value="P:pantothenate catabolic process"/>
    <property type="evidence" value="ECO:0007669"/>
    <property type="project" value="InterPro"/>
</dbReference>
<evidence type="ECO:0000256" key="3">
    <source>
        <dbReference type="HAMAP-Rule" id="MF_02225"/>
    </source>
</evidence>
<dbReference type="PANTHER" id="PTHR14359:SF6">
    <property type="entry name" value="PHOSPHOPANTOTHENOYLCYSTEINE DECARBOXYLASE"/>
    <property type="match status" value="1"/>
</dbReference>
<reference evidence="8" key="1">
    <citation type="submission" date="2020-10" db="EMBL/GenBank/DDBJ databases">
        <authorList>
            <person name="Gilroy R."/>
        </authorList>
    </citation>
    <scope>NUCLEOTIDE SEQUENCE</scope>
    <source>
        <strain evidence="8">2889</strain>
    </source>
</reference>
<evidence type="ECO:0000256" key="4">
    <source>
        <dbReference type="RuleBase" id="RU364078"/>
    </source>
</evidence>
<comment type="pathway">
    <text evidence="3 4">Cofactor biosynthesis; coenzyme A biosynthesis; CoA from (R)-pantothenate: step 2/5.</text>
</comment>
<evidence type="ECO:0000256" key="1">
    <source>
        <dbReference type="ARBA" id="ARBA00022793"/>
    </source>
</evidence>
<evidence type="ECO:0000259" key="7">
    <source>
        <dbReference type="Pfam" id="PF04127"/>
    </source>
</evidence>
<evidence type="ECO:0000313" key="9">
    <source>
        <dbReference type="Proteomes" id="UP000823612"/>
    </source>
</evidence>
<dbReference type="GO" id="GO:0004632">
    <property type="term" value="F:phosphopantothenate--cysteine ligase activity"/>
    <property type="evidence" value="ECO:0007669"/>
    <property type="project" value="UniProtKB-UniRule"/>
</dbReference>
<keyword evidence="1 3" id="KW-0210">Decarboxylase</keyword>
<dbReference type="SUPFAM" id="SSF102645">
    <property type="entry name" value="CoaB-like"/>
    <property type="match status" value="1"/>
</dbReference>
<comment type="pathway">
    <text evidence="3 4">Cofactor biosynthesis; coenzyme A biosynthesis; CoA from (R)-pantothenate: step 3/5.</text>
</comment>
<comment type="similarity">
    <text evidence="3 4">In the N-terminal section; belongs to the HFCD (homo-oligomeric flavin containing Cys decarboxylase) superfamily.</text>
</comment>
<dbReference type="GO" id="GO:0071513">
    <property type="term" value="C:phosphopantothenoylcysteine decarboxylase complex"/>
    <property type="evidence" value="ECO:0007669"/>
    <property type="project" value="TreeGrafter"/>
</dbReference>
<evidence type="ECO:0000256" key="2">
    <source>
        <dbReference type="ARBA" id="ARBA00023239"/>
    </source>
</evidence>
<dbReference type="Proteomes" id="UP000823612">
    <property type="component" value="Unassembled WGS sequence"/>
</dbReference>
<dbReference type="AlphaFoldDB" id="A0A9D9H257"/>
<name>A0A9D9H257_9BACT</name>
<feature type="binding site" evidence="3">
    <location>
        <position position="294"/>
    </location>
    <ligand>
        <name>CTP</name>
        <dbReference type="ChEBI" id="CHEBI:37563"/>
    </ligand>
</feature>
<protein>
    <recommendedName>
        <fullName evidence="3">Coenzyme A biosynthesis bifunctional protein CoaBC</fullName>
    </recommendedName>
    <alternativeName>
        <fullName evidence="3">DNA/pantothenate metabolism flavoprotein</fullName>
    </alternativeName>
    <alternativeName>
        <fullName evidence="3">Phosphopantothenoylcysteine synthetase/decarboxylase</fullName>
        <shortName evidence="3">PPCS-PPCDC</shortName>
    </alternativeName>
    <domain>
        <recommendedName>
            <fullName evidence="3">Phosphopantothenoylcysteine decarboxylase</fullName>
            <shortName evidence="3">PPC decarboxylase</shortName>
            <shortName evidence="3">PPC-DC</shortName>
            <ecNumber evidence="3">4.1.1.36</ecNumber>
        </recommendedName>
        <alternativeName>
            <fullName evidence="3">CoaC</fullName>
        </alternativeName>
    </domain>
    <domain>
        <recommendedName>
            <fullName evidence="3">Phosphopantothenate--cysteine ligase</fullName>
            <ecNumber evidence="3">6.3.2.5</ecNumber>
        </recommendedName>
        <alternativeName>
            <fullName evidence="3">CoaB</fullName>
        </alternativeName>
        <alternativeName>
            <fullName evidence="3">Phosphopantothenoylcysteine synthetase</fullName>
            <shortName evidence="3">PPC synthetase</shortName>
            <shortName evidence="3">PPC-S</shortName>
        </alternativeName>
    </domain>
</protein>
<feature type="binding site" evidence="3">
    <location>
        <position position="353"/>
    </location>
    <ligand>
        <name>CTP</name>
        <dbReference type="ChEBI" id="CHEBI:37563"/>
    </ligand>
</feature>
<dbReference type="InterPro" id="IPR007085">
    <property type="entry name" value="DNA/pantothenate-metab_flavo_C"/>
</dbReference>
<gene>
    <name evidence="3 8" type="primary">coaBC</name>
    <name evidence="8" type="ORF">IAB08_02005</name>
</gene>
<evidence type="ECO:0000313" key="8">
    <source>
        <dbReference type="EMBL" id="MBO8432053.1"/>
    </source>
</evidence>
<keyword evidence="2 3" id="KW-0456">Lyase</keyword>
<dbReference type="Gene3D" id="3.40.50.1950">
    <property type="entry name" value="Flavin prenyltransferase-like"/>
    <property type="match status" value="1"/>
</dbReference>
<dbReference type="InterPro" id="IPR035929">
    <property type="entry name" value="CoaB-like_sf"/>
</dbReference>
<feature type="coiled-coil region" evidence="5">
    <location>
        <begin position="340"/>
        <end position="367"/>
    </location>
</feature>
<comment type="cofactor">
    <cofactor evidence="3">
        <name>FMN</name>
        <dbReference type="ChEBI" id="CHEBI:58210"/>
    </cofactor>
    <text evidence="3">Binds 1 FMN per subunit.</text>
</comment>
<dbReference type="GO" id="GO:0004633">
    <property type="term" value="F:phosphopantothenoylcysteine decarboxylase activity"/>
    <property type="evidence" value="ECO:0007669"/>
    <property type="project" value="UniProtKB-UniRule"/>
</dbReference>
<keyword evidence="3 4" id="KW-0436">Ligase</keyword>
<evidence type="ECO:0000259" key="6">
    <source>
        <dbReference type="Pfam" id="PF02441"/>
    </source>
</evidence>
<proteinExistence type="inferred from homology"/>
<dbReference type="InterPro" id="IPR005252">
    <property type="entry name" value="CoaBC"/>
</dbReference>
<dbReference type="NCBIfam" id="TIGR00521">
    <property type="entry name" value="coaBC_dfp"/>
    <property type="match status" value="1"/>
</dbReference>
<sequence>MNGSVQGKKVVVGLSGGIAAYKTLTLIRLLVKNGAEVKCVCTPSALEFVTPLALETLSGYPLYSDLFSSRNESKTAHVGYADWADLMVVAPASANTIAKFAHGIADNALTTLFNAFDKTVVLAPAMNTRMYKHPATQSNLDMLRQWGVKVVAPASGALACGAQGEGRMPEPETLLAYTEWVCRHLPESSPLGKPQESSYYTGRKVLLTAGPTVEPIDPVRYLSNHSSGLMGCCLADELSLRGAEVYYVTGPARVRPHFAPYRLIPVQTAGEMYEAAVSLWPDMDAAILSAAVADYAPAVVSGQKIKKDSDLLCLELKKTQDILARLGNEKRKGQLLVGFALETENELENAESKLKRKNADLIVLNSLRNPGAGFAVATNQVTFVDRKGRVESLALKTKEEVASDILDYLPSLAES</sequence>
<evidence type="ECO:0000256" key="5">
    <source>
        <dbReference type="SAM" id="Coils"/>
    </source>
</evidence>
<feature type="active site" description="Proton donor" evidence="3">
    <location>
        <position position="160"/>
    </location>
</feature>
<dbReference type="SUPFAM" id="SSF52507">
    <property type="entry name" value="Homo-oligomeric flavin-containing Cys decarboxylases, HFCD"/>
    <property type="match status" value="1"/>
</dbReference>
<accession>A0A9D9H257</accession>
<comment type="function">
    <text evidence="4">Catalyzes two steps in the biosynthesis of coenzyme A. In the first step cysteine is conjugated to 4'-phosphopantothenate to form 4-phosphopantothenoylcysteine, in the latter compound is decarboxylated to form 4'-phosphopantotheine.</text>
</comment>
<organism evidence="8 9">
    <name type="scientific">Candidatus Pullibacteroides excrementavium</name>
    <dbReference type="NCBI Taxonomy" id="2840905"/>
    <lineage>
        <taxon>Bacteria</taxon>
        <taxon>Pseudomonadati</taxon>
        <taxon>Bacteroidota</taxon>
        <taxon>Bacteroidia</taxon>
        <taxon>Bacteroidales</taxon>
        <taxon>Candidatus Pullibacteroides</taxon>
    </lineage>
</organism>
<dbReference type="InterPro" id="IPR003382">
    <property type="entry name" value="Flavoprotein"/>
</dbReference>